<protein>
    <recommendedName>
        <fullName evidence="3">Aminotransferase</fullName>
        <ecNumber evidence="3">2.6.1.-</ecNumber>
    </recommendedName>
</protein>
<sequence length="310" mass="33199">MEKRDHGGGLDAAMVQFGGKRADWLDLSTGINPVPYPIPKFTHDAWTALPDSASFALIVAQARSFWSIPKSAACIATPGASATIAQLPRIIAPGTVNIPGPTYNEHAAAFSAAGWQSEATNADAMVAVHPNNPDGRLWTAPEINGTLRIIDESFADVTPNQSLLSEATKPGTVVLKSFGKFWGLAGLRLGFAIGDPEILAPLADALGPWQVSGPALQIGAEALADFQWADEARARLAKDAKRLDALLENQGAITLGGTDLFRLYKVDDALAAQEHLAESHVWSRTFPYDNTWLRLGLPAPDRWDQLEAAF</sequence>
<keyword evidence="2" id="KW-0663">Pyridoxal phosphate</keyword>
<dbReference type="EMBL" id="JACIJM010000002">
    <property type="protein sequence ID" value="MBB5721037.1"/>
    <property type="molecule type" value="Genomic_DNA"/>
</dbReference>
<dbReference type="GO" id="GO:0030170">
    <property type="term" value="F:pyridoxal phosphate binding"/>
    <property type="evidence" value="ECO:0007669"/>
    <property type="project" value="InterPro"/>
</dbReference>
<dbReference type="Proteomes" id="UP000535415">
    <property type="component" value="Unassembled WGS sequence"/>
</dbReference>
<dbReference type="InterPro" id="IPR015424">
    <property type="entry name" value="PyrdxlP-dep_Trfase"/>
</dbReference>
<dbReference type="CDD" id="cd00609">
    <property type="entry name" value="AAT_like"/>
    <property type="match status" value="1"/>
</dbReference>
<evidence type="ECO:0000256" key="1">
    <source>
        <dbReference type="ARBA" id="ARBA00001933"/>
    </source>
</evidence>
<reference evidence="5 6" key="1">
    <citation type="submission" date="2020-08" db="EMBL/GenBank/DDBJ databases">
        <title>Genomic Encyclopedia of Type Strains, Phase IV (KMG-IV): sequencing the most valuable type-strain genomes for metagenomic binning, comparative biology and taxonomic classification.</title>
        <authorList>
            <person name="Goeker M."/>
        </authorList>
    </citation>
    <scope>NUCLEOTIDE SEQUENCE [LARGE SCALE GENOMIC DNA]</scope>
    <source>
        <strain evidence="5 6">DSM 101064</strain>
    </source>
</reference>
<dbReference type="SUPFAM" id="SSF53383">
    <property type="entry name" value="PLP-dependent transferases"/>
    <property type="match status" value="1"/>
</dbReference>
<dbReference type="AlphaFoldDB" id="A0A7W9BIV1"/>
<comment type="caution">
    <text evidence="5">The sequence shown here is derived from an EMBL/GenBank/DDBJ whole genome shotgun (WGS) entry which is preliminary data.</text>
</comment>
<evidence type="ECO:0000256" key="3">
    <source>
        <dbReference type="RuleBase" id="RU000481"/>
    </source>
</evidence>
<feature type="domain" description="Aminotransferase class I/classII large" evidence="4">
    <location>
        <begin position="123"/>
        <end position="299"/>
    </location>
</feature>
<evidence type="ECO:0000256" key="2">
    <source>
        <dbReference type="ARBA" id="ARBA00022898"/>
    </source>
</evidence>
<comment type="cofactor">
    <cofactor evidence="1 3">
        <name>pyridoxal 5'-phosphate</name>
        <dbReference type="ChEBI" id="CHEBI:597326"/>
    </cofactor>
</comment>
<keyword evidence="3" id="KW-0032">Aminotransferase</keyword>
<organism evidence="5 6">
    <name type="scientific">Yoonia ponticola</name>
    <dbReference type="NCBI Taxonomy" id="1524255"/>
    <lineage>
        <taxon>Bacteria</taxon>
        <taxon>Pseudomonadati</taxon>
        <taxon>Pseudomonadota</taxon>
        <taxon>Alphaproteobacteria</taxon>
        <taxon>Rhodobacterales</taxon>
        <taxon>Paracoccaceae</taxon>
        <taxon>Yoonia</taxon>
    </lineage>
</organism>
<proteinExistence type="inferred from homology"/>
<accession>A0A7W9BIV1</accession>
<gene>
    <name evidence="5" type="ORF">FHS72_000644</name>
</gene>
<dbReference type="EC" id="2.6.1.-" evidence="3"/>
<dbReference type="PANTHER" id="PTHR42885:SF1">
    <property type="entry name" value="THREONINE-PHOSPHATE DECARBOXYLASE"/>
    <property type="match status" value="1"/>
</dbReference>
<dbReference type="GO" id="GO:0008483">
    <property type="term" value="F:transaminase activity"/>
    <property type="evidence" value="ECO:0007669"/>
    <property type="project" value="UniProtKB-KW"/>
</dbReference>
<evidence type="ECO:0000313" key="6">
    <source>
        <dbReference type="Proteomes" id="UP000535415"/>
    </source>
</evidence>
<dbReference type="PROSITE" id="PS00105">
    <property type="entry name" value="AA_TRANSFER_CLASS_1"/>
    <property type="match status" value="1"/>
</dbReference>
<dbReference type="PANTHER" id="PTHR42885">
    <property type="entry name" value="HISTIDINOL-PHOSPHATE AMINOTRANSFERASE-RELATED"/>
    <property type="match status" value="1"/>
</dbReference>
<dbReference type="InterPro" id="IPR015422">
    <property type="entry name" value="PyrdxlP-dep_Trfase_small"/>
</dbReference>
<dbReference type="InterPro" id="IPR004838">
    <property type="entry name" value="NHTrfase_class1_PyrdxlP-BS"/>
</dbReference>
<dbReference type="InterPro" id="IPR004839">
    <property type="entry name" value="Aminotransferase_I/II_large"/>
</dbReference>
<comment type="similarity">
    <text evidence="3">Belongs to the class-I pyridoxal-phosphate-dependent aminotransferase family.</text>
</comment>
<keyword evidence="3" id="KW-0808">Transferase</keyword>
<dbReference type="Gene3D" id="3.90.1150.10">
    <property type="entry name" value="Aspartate Aminotransferase, domain 1"/>
    <property type="match status" value="1"/>
</dbReference>
<dbReference type="Gene3D" id="3.40.640.10">
    <property type="entry name" value="Type I PLP-dependent aspartate aminotransferase-like (Major domain)"/>
    <property type="match status" value="1"/>
</dbReference>
<dbReference type="InterPro" id="IPR015421">
    <property type="entry name" value="PyrdxlP-dep_Trfase_major"/>
</dbReference>
<evidence type="ECO:0000313" key="5">
    <source>
        <dbReference type="EMBL" id="MBB5721037.1"/>
    </source>
</evidence>
<keyword evidence="6" id="KW-1185">Reference proteome</keyword>
<name>A0A7W9BIV1_9RHOB</name>
<dbReference type="Pfam" id="PF00155">
    <property type="entry name" value="Aminotran_1_2"/>
    <property type="match status" value="1"/>
</dbReference>
<evidence type="ECO:0000259" key="4">
    <source>
        <dbReference type="Pfam" id="PF00155"/>
    </source>
</evidence>